<sequence>MSSTNLMSSNKGRAAASPLVGQYSASMPNIMLLTPAETDEKKILAPTKSKSLPAELDVAVPDTCSSVDLQSTEDAEIMDLQVVITNAAVRPRNRIVSSTVSLNDMDLYLAKSRASCYAQSRLKKLYFSAPDIMSTTPETANRVPPSATNSPAADDGVENPADRTVAELCSDSGQLCVETAGHIICDNNEPGAGDHEHGDGQSHKSRSFWKRTKKFFRRLLCCSSSPEE</sequence>
<name>A0AAV0WZC0_9HEMI</name>
<keyword evidence="3" id="KW-1185">Reference proteome</keyword>
<proteinExistence type="predicted"/>
<feature type="region of interest" description="Disordered" evidence="1">
    <location>
        <begin position="134"/>
        <end position="159"/>
    </location>
</feature>
<dbReference type="EMBL" id="CARXXK010000003">
    <property type="protein sequence ID" value="CAI6361223.1"/>
    <property type="molecule type" value="Genomic_DNA"/>
</dbReference>
<gene>
    <name evidence="2" type="ORF">MEUPH1_LOCUS16431</name>
</gene>
<reference evidence="2 3" key="1">
    <citation type="submission" date="2023-01" db="EMBL/GenBank/DDBJ databases">
        <authorList>
            <person name="Whitehead M."/>
        </authorList>
    </citation>
    <scope>NUCLEOTIDE SEQUENCE [LARGE SCALE GENOMIC DNA]</scope>
</reference>
<protein>
    <submittedName>
        <fullName evidence="2">Uncharacterized protein</fullName>
    </submittedName>
</protein>
<evidence type="ECO:0000256" key="1">
    <source>
        <dbReference type="SAM" id="MobiDB-lite"/>
    </source>
</evidence>
<dbReference type="AlphaFoldDB" id="A0AAV0WZC0"/>
<accession>A0AAV0WZC0</accession>
<dbReference type="Proteomes" id="UP001160148">
    <property type="component" value="Unassembled WGS sequence"/>
</dbReference>
<evidence type="ECO:0000313" key="3">
    <source>
        <dbReference type="Proteomes" id="UP001160148"/>
    </source>
</evidence>
<comment type="caution">
    <text evidence="2">The sequence shown here is derived from an EMBL/GenBank/DDBJ whole genome shotgun (WGS) entry which is preliminary data.</text>
</comment>
<evidence type="ECO:0000313" key="2">
    <source>
        <dbReference type="EMBL" id="CAI6361223.1"/>
    </source>
</evidence>
<organism evidence="2 3">
    <name type="scientific">Macrosiphum euphorbiae</name>
    <name type="common">potato aphid</name>
    <dbReference type="NCBI Taxonomy" id="13131"/>
    <lineage>
        <taxon>Eukaryota</taxon>
        <taxon>Metazoa</taxon>
        <taxon>Ecdysozoa</taxon>
        <taxon>Arthropoda</taxon>
        <taxon>Hexapoda</taxon>
        <taxon>Insecta</taxon>
        <taxon>Pterygota</taxon>
        <taxon>Neoptera</taxon>
        <taxon>Paraneoptera</taxon>
        <taxon>Hemiptera</taxon>
        <taxon>Sternorrhyncha</taxon>
        <taxon>Aphidomorpha</taxon>
        <taxon>Aphidoidea</taxon>
        <taxon>Aphididae</taxon>
        <taxon>Macrosiphini</taxon>
        <taxon>Macrosiphum</taxon>
    </lineage>
</organism>